<name>A0ABQ4SZY2_9HYPH</name>
<evidence type="ECO:0000256" key="2">
    <source>
        <dbReference type="SAM" id="Coils"/>
    </source>
</evidence>
<feature type="domain" description="Chorismate mutase" evidence="3">
    <location>
        <begin position="6"/>
        <end position="97"/>
    </location>
</feature>
<dbReference type="PROSITE" id="PS51168">
    <property type="entry name" value="CHORISMATE_MUT_2"/>
    <property type="match status" value="1"/>
</dbReference>
<reference evidence="4" key="1">
    <citation type="journal article" date="2021" name="Front. Microbiol.">
        <title>Comprehensive Comparative Genomics and Phenotyping of Methylobacterium Species.</title>
        <authorList>
            <person name="Alessa O."/>
            <person name="Ogura Y."/>
            <person name="Fujitani Y."/>
            <person name="Takami H."/>
            <person name="Hayashi T."/>
            <person name="Sahin N."/>
            <person name="Tani A."/>
        </authorList>
    </citation>
    <scope>NUCLEOTIDE SEQUENCE</scope>
    <source>
        <strain evidence="4">LMG 23639</strain>
    </source>
</reference>
<keyword evidence="2" id="KW-0175">Coiled coil</keyword>
<accession>A0ABQ4SZY2</accession>
<dbReference type="InterPro" id="IPR036979">
    <property type="entry name" value="CM_dom_sf"/>
</dbReference>
<reference evidence="4" key="2">
    <citation type="submission" date="2021-08" db="EMBL/GenBank/DDBJ databases">
        <authorList>
            <person name="Tani A."/>
            <person name="Ola A."/>
            <person name="Ogura Y."/>
            <person name="Katsura K."/>
            <person name="Hayashi T."/>
        </authorList>
    </citation>
    <scope>NUCLEOTIDE SEQUENCE</scope>
    <source>
        <strain evidence="4">LMG 23639</strain>
    </source>
</reference>
<dbReference type="InterPro" id="IPR036263">
    <property type="entry name" value="Chorismate_II_sf"/>
</dbReference>
<dbReference type="Proteomes" id="UP001055102">
    <property type="component" value="Unassembled WGS sequence"/>
</dbReference>
<protein>
    <recommendedName>
        <fullName evidence="1">chorismate mutase</fullName>
        <ecNumber evidence="1">5.4.99.5</ecNumber>
    </recommendedName>
</protein>
<proteinExistence type="predicted"/>
<evidence type="ECO:0000259" key="3">
    <source>
        <dbReference type="PROSITE" id="PS51168"/>
    </source>
</evidence>
<feature type="coiled-coil region" evidence="2">
    <location>
        <begin position="5"/>
        <end position="32"/>
    </location>
</feature>
<comment type="caution">
    <text evidence="4">The sequence shown here is derived from an EMBL/GenBank/DDBJ whole genome shotgun (WGS) entry which is preliminary data.</text>
</comment>
<dbReference type="InterPro" id="IPR002701">
    <property type="entry name" value="CM_II_prokaryot"/>
</dbReference>
<dbReference type="NCBIfam" id="NF004696">
    <property type="entry name" value="PRK06034.1-2"/>
    <property type="match status" value="1"/>
</dbReference>
<dbReference type="Pfam" id="PF01817">
    <property type="entry name" value="CM_2"/>
    <property type="match status" value="1"/>
</dbReference>
<dbReference type="RefSeq" id="WP_238276705.1">
    <property type="nucleotide sequence ID" value="NZ_BPQR01000046.1"/>
</dbReference>
<dbReference type="EMBL" id="BPQR01000046">
    <property type="protein sequence ID" value="GJE07505.1"/>
    <property type="molecule type" value="Genomic_DNA"/>
</dbReference>
<dbReference type="SUPFAM" id="SSF48600">
    <property type="entry name" value="Chorismate mutase II"/>
    <property type="match status" value="1"/>
</dbReference>
<evidence type="ECO:0000313" key="5">
    <source>
        <dbReference type="Proteomes" id="UP001055102"/>
    </source>
</evidence>
<dbReference type="SMART" id="SM00830">
    <property type="entry name" value="CM_2"/>
    <property type="match status" value="1"/>
</dbReference>
<dbReference type="EC" id="5.4.99.5" evidence="1"/>
<organism evidence="4 5">
    <name type="scientific">Methylobacterium jeotgali</name>
    <dbReference type="NCBI Taxonomy" id="381630"/>
    <lineage>
        <taxon>Bacteria</taxon>
        <taxon>Pseudomonadati</taxon>
        <taxon>Pseudomonadota</taxon>
        <taxon>Alphaproteobacteria</taxon>
        <taxon>Hyphomicrobiales</taxon>
        <taxon>Methylobacteriaceae</taxon>
        <taxon>Methylobacterium</taxon>
    </lineage>
</organism>
<evidence type="ECO:0000313" key="4">
    <source>
        <dbReference type="EMBL" id="GJE07505.1"/>
    </source>
</evidence>
<evidence type="ECO:0000256" key="1">
    <source>
        <dbReference type="ARBA" id="ARBA00012404"/>
    </source>
</evidence>
<keyword evidence="5" id="KW-1185">Reference proteome</keyword>
<dbReference type="NCBIfam" id="NF004698">
    <property type="entry name" value="PRK06034.1-4"/>
    <property type="match status" value="1"/>
</dbReference>
<gene>
    <name evidence="4" type="ORF">AOPFMNJM_2834</name>
</gene>
<sequence length="284" mass="30649">MHTPQRTAREDLAALRAEIDRIDAQMHALLIERGAIIDRLIAAKGGAAAGSAFRPGREAAMMRRVAERHRGLLPLDTVEGIWRVIIATFTYVQAPFSVHADVSGGDPAMRDSARFHFGFTVPYRPHPNPAAVIAAVAASRGDLGIFRFDPRRGTPVADAWWEGLTGEDQPKVIARLPFIERPRHPAGTPVFVVAKPLDDPAAAQRDWVLLALRCRAWSEAAERALHDLYGEVVSRADPRGGAERLLLAVPAGAAPRGLGDALDRAGAGVLTLDEAGSHAARFRV</sequence>
<dbReference type="Gene3D" id="1.20.59.10">
    <property type="entry name" value="Chorismate mutase"/>
    <property type="match status" value="1"/>
</dbReference>